<sequence>MDKSNVGQSDKVQLQQQIIYFKSELVKYMKKVEKLENNYQVNMMKALEEKYDNALAKNETLEKSNRALFQEKQTCRKQLTEKDKLLEKMKEHLHSTQSELNRLKEEMNSSEKRDPEGDEEENQVAKTEIATEDNEESEVVPLAKKYDQFFQSYQASFREEESKNSAKKKN</sequence>
<gene>
    <name evidence="2" type="ORF">CR203_10235</name>
</gene>
<organism evidence="2 3">
    <name type="scientific">Salipaludibacillus neizhouensis</name>
    <dbReference type="NCBI Taxonomy" id="885475"/>
    <lineage>
        <taxon>Bacteria</taxon>
        <taxon>Bacillati</taxon>
        <taxon>Bacillota</taxon>
        <taxon>Bacilli</taxon>
        <taxon>Bacillales</taxon>
        <taxon>Bacillaceae</taxon>
    </lineage>
</organism>
<name>A0A3A9KJ13_9BACI</name>
<feature type="region of interest" description="Disordered" evidence="1">
    <location>
        <begin position="91"/>
        <end position="140"/>
    </location>
</feature>
<evidence type="ECO:0000313" key="2">
    <source>
        <dbReference type="EMBL" id="RKL67715.1"/>
    </source>
</evidence>
<dbReference type="OrthoDB" id="2456765at2"/>
<accession>A0A3A9KJ13</accession>
<feature type="compositionally biased region" description="Basic and acidic residues" evidence="1">
    <location>
        <begin position="101"/>
        <end position="115"/>
    </location>
</feature>
<evidence type="ECO:0000256" key="1">
    <source>
        <dbReference type="SAM" id="MobiDB-lite"/>
    </source>
</evidence>
<dbReference type="Proteomes" id="UP000281498">
    <property type="component" value="Unassembled WGS sequence"/>
</dbReference>
<protein>
    <submittedName>
        <fullName evidence="2">Uncharacterized protein</fullName>
    </submittedName>
</protein>
<keyword evidence="3" id="KW-1185">Reference proteome</keyword>
<proteinExistence type="predicted"/>
<reference evidence="2 3" key="1">
    <citation type="submission" date="2017-10" db="EMBL/GenBank/DDBJ databases">
        <title>Bacillus sp. nov., a halophilic bacterium isolated from a Keqin Lake.</title>
        <authorList>
            <person name="Wang H."/>
        </authorList>
    </citation>
    <scope>NUCLEOTIDE SEQUENCE [LARGE SCALE GENOMIC DNA]</scope>
    <source>
        <strain evidence="2 3">KCTC 13187</strain>
    </source>
</reference>
<dbReference type="EMBL" id="PDOE01000003">
    <property type="protein sequence ID" value="RKL67715.1"/>
    <property type="molecule type" value="Genomic_DNA"/>
</dbReference>
<comment type="caution">
    <text evidence="2">The sequence shown here is derived from an EMBL/GenBank/DDBJ whole genome shotgun (WGS) entry which is preliminary data.</text>
</comment>
<evidence type="ECO:0000313" key="3">
    <source>
        <dbReference type="Proteomes" id="UP000281498"/>
    </source>
</evidence>
<dbReference type="RefSeq" id="WP_110935123.1">
    <property type="nucleotide sequence ID" value="NZ_KZ614146.1"/>
</dbReference>
<dbReference type="AlphaFoldDB" id="A0A3A9KJ13"/>